<comment type="caution">
    <text evidence="1">The sequence shown here is derived from an EMBL/GenBank/DDBJ whole genome shotgun (WGS) entry which is preliminary data.</text>
</comment>
<organism evidence="1">
    <name type="scientific">marine sediment metagenome</name>
    <dbReference type="NCBI Taxonomy" id="412755"/>
    <lineage>
        <taxon>unclassified sequences</taxon>
        <taxon>metagenomes</taxon>
        <taxon>ecological metagenomes</taxon>
    </lineage>
</organism>
<proteinExistence type="predicted"/>
<gene>
    <name evidence="1" type="ORF">S12H4_26509</name>
</gene>
<accession>X1TSR4</accession>
<protein>
    <submittedName>
        <fullName evidence="1">Uncharacterized protein</fullName>
    </submittedName>
</protein>
<name>X1TSR4_9ZZZZ</name>
<feature type="non-terminal residue" evidence="1">
    <location>
        <position position="1"/>
    </location>
</feature>
<reference evidence="1" key="1">
    <citation type="journal article" date="2014" name="Front. Microbiol.">
        <title>High frequency of phylogenetically diverse reductive dehalogenase-homologous genes in deep subseafloor sedimentary metagenomes.</title>
        <authorList>
            <person name="Kawai M."/>
            <person name="Futagami T."/>
            <person name="Toyoda A."/>
            <person name="Takaki Y."/>
            <person name="Nishi S."/>
            <person name="Hori S."/>
            <person name="Arai W."/>
            <person name="Tsubouchi T."/>
            <person name="Morono Y."/>
            <person name="Uchiyama I."/>
            <person name="Ito T."/>
            <person name="Fujiyama A."/>
            <person name="Inagaki F."/>
            <person name="Takami H."/>
        </authorList>
    </citation>
    <scope>NUCLEOTIDE SEQUENCE</scope>
    <source>
        <strain evidence="1">Expedition CK06-06</strain>
    </source>
</reference>
<dbReference type="AlphaFoldDB" id="X1TSR4"/>
<sequence>LDECTNPYKLSNTEVSVKDVTLEGRIERISFEDIYDPSYEEYSARIQVRFPNTETRYFDLRKDQTIYLDESQNDYIQLVDLEKDYAIVNMNVKSKTIIGEYFSSLRERLTLDSTESFGSGYSFTLADVNLKKVAKVSIIPNIDYARTEADFNFKINIEKRLGLMKLSPDKTQEKIEKLEGDIGKWEDISKHLGTVVKYQKAQNKVSYLPFH</sequence>
<evidence type="ECO:0000313" key="1">
    <source>
        <dbReference type="EMBL" id="GAI83054.1"/>
    </source>
</evidence>
<dbReference type="EMBL" id="BARW01015047">
    <property type="protein sequence ID" value="GAI83054.1"/>
    <property type="molecule type" value="Genomic_DNA"/>
</dbReference>